<dbReference type="Gene3D" id="3.20.20.70">
    <property type="entry name" value="Aldolase class I"/>
    <property type="match status" value="1"/>
</dbReference>
<dbReference type="PANTHER" id="PTHR31268">
    <property type="match status" value="1"/>
</dbReference>
<dbReference type="InterPro" id="IPR013785">
    <property type="entry name" value="Aldolase_TIM"/>
</dbReference>
<protein>
    <submittedName>
        <fullName evidence="5">Alpha-galactosidase</fullName>
    </submittedName>
</protein>
<dbReference type="GeneID" id="9224152"/>
<sequence>MAKFTVMIESNRPFPKQSLDIALWHNISSDDGWTENKLNSSPGAPPLAISEKTTKNCFRLVFVAEVPFPETGKHASFTIKYGTNDGSDWQWIKEKFGKKDGEIIIEPQDFPLKWNPHSLQNYLHSLNNDLDIKPRLSEASGALLWSIMGPVGPAIKEESKRSNIILGTPKEFVRTFSLVRISSPWLAPRHGTTSYNLTEDSILSSFVYKDGVVLVLLSVSGIDNVLTVFQSGAGGEVIIHSRNDNSYAAKSKVIAAIATSFEIAMAAAIYEARKMVQSYSGDSQHISLPDGNYGPIQEEVKNEPTTQWLSEWYDGLSYCTWNALGQNLTEEDILNTLKSLKENGIAVSNLIIDDGWQTLDNEGKPQFERGIKHIAVWHALMGYWGGISPSGELVSQYKTLEVKITDKMGSRKMKIIDPEDIASFYNDFYTFLSAAGVDSVKSDAQFALDTFDNANVRQRCMATYQDSWSISMLRHFQARAISCMSQVPQIIFHSLLPTNKPRLLLRNSDDFFPDVESSHTWHIFCNAHNSLLTRYLNVIPDWDMFQTCHSYASFHAAARCVSGGVIYITDKPGSHDLALINQITAPTARGDTVILRPSVVGYTRDMYNNYDEGYMLKIGSYAGWARTGTGILGLFNIASDERSSLISISEFPGILSSNDNEYVIRSHITGNVTQAMGQSDTHSIVSVTLKPRGWDILTVYPVYTFDIPEKGESQVLDIKSQVKVAVLGLLDKMTGAAAIIGSDISMVSGNDLRFNVTLKALGTLGLWISDLEERQVMENFMVLLHGQPVSVETVQKGMDGQACVLSIDILAAWKAMDLDSGWGNEVMVQILMM</sequence>
<reference evidence="6" key="1">
    <citation type="journal article" date="2012" name="MBio">
        <title>Comparative genome analysis of Trichophyton rubrum and related dermatophytes reveals candidate genes involved in infection.</title>
        <authorList>
            <person name="Martinez D.A."/>
            <person name="Oliver B.G."/>
            <person name="Graeser Y."/>
            <person name="Goldberg J.M."/>
            <person name="Li W."/>
            <person name="Martinez-Rossi N.M."/>
            <person name="Monod M."/>
            <person name="Shelest E."/>
            <person name="Barton R.C."/>
            <person name="Birch E."/>
            <person name="Brakhage A.A."/>
            <person name="Chen Z."/>
            <person name="Gurr S.J."/>
            <person name="Heiman D."/>
            <person name="Heitman J."/>
            <person name="Kosti I."/>
            <person name="Rossi A."/>
            <person name="Saif S."/>
            <person name="Samalova M."/>
            <person name="Saunders C.W."/>
            <person name="Shea T."/>
            <person name="Summerbell R.C."/>
            <person name="Xu J."/>
            <person name="Young S."/>
            <person name="Zeng Q."/>
            <person name="Birren B.W."/>
            <person name="Cuomo C.A."/>
            <person name="White T.C."/>
        </authorList>
    </citation>
    <scope>NUCLEOTIDE SEQUENCE [LARGE SCALE GENOMIC DNA]</scope>
    <source>
        <strain evidence="6">ATCC MYA-4605 / CBS 113480</strain>
    </source>
</reference>
<accession>C5FSQ0</accession>
<dbReference type="InterPro" id="IPR008811">
    <property type="entry name" value="Glycosyl_hydrolases_36"/>
</dbReference>
<dbReference type="GO" id="GO:0004557">
    <property type="term" value="F:alpha-galactosidase activity"/>
    <property type="evidence" value="ECO:0007669"/>
    <property type="project" value="UniProtKB-EC"/>
</dbReference>
<comment type="catalytic activity">
    <reaction evidence="4">
        <text>alpha-D-galactosyl-(1-&gt;3)-1D-myo-inositol + sucrose = raffinose + myo-inositol</text>
        <dbReference type="Rhea" id="RHEA:20161"/>
        <dbReference type="ChEBI" id="CHEBI:16634"/>
        <dbReference type="ChEBI" id="CHEBI:17268"/>
        <dbReference type="ChEBI" id="CHEBI:17505"/>
        <dbReference type="ChEBI" id="CHEBI:17992"/>
        <dbReference type="EC" id="2.4.1.82"/>
    </reaction>
</comment>
<comment type="similarity">
    <text evidence="2">Belongs to the glycosyl hydrolases 36 family.</text>
</comment>
<dbReference type="Proteomes" id="UP000002035">
    <property type="component" value="Unassembled WGS sequence"/>
</dbReference>
<proteinExistence type="inferred from homology"/>
<dbReference type="EMBL" id="DS995705">
    <property type="protein sequence ID" value="EEQ32903.1"/>
    <property type="molecule type" value="Genomic_DNA"/>
</dbReference>
<dbReference type="HOGENOM" id="CLU_006630_0_0_1"/>
<dbReference type="GO" id="GO:0047274">
    <property type="term" value="F:galactinol-sucrose galactosyltransferase activity"/>
    <property type="evidence" value="ECO:0007669"/>
    <property type="project" value="UniProtKB-EC"/>
</dbReference>
<evidence type="ECO:0000256" key="3">
    <source>
        <dbReference type="ARBA" id="ARBA00023277"/>
    </source>
</evidence>
<dbReference type="SUPFAM" id="SSF51445">
    <property type="entry name" value="(Trans)glycosidases"/>
    <property type="match status" value="1"/>
</dbReference>
<name>C5FSQ0_ARTOC</name>
<evidence type="ECO:0000256" key="1">
    <source>
        <dbReference type="ARBA" id="ARBA00001255"/>
    </source>
</evidence>
<dbReference type="AlphaFoldDB" id="C5FSQ0"/>
<dbReference type="OMA" id="AGWSNEV"/>
<dbReference type="InterPro" id="IPR017853">
    <property type="entry name" value="GH"/>
</dbReference>
<keyword evidence="6" id="KW-1185">Reference proteome</keyword>
<dbReference type="eggNOG" id="ENOG502QPVE">
    <property type="taxonomic scope" value="Eukaryota"/>
</dbReference>
<evidence type="ECO:0000256" key="2">
    <source>
        <dbReference type="ARBA" id="ARBA00007240"/>
    </source>
</evidence>
<gene>
    <name evidence="5" type="ORF">MCYG_05722</name>
</gene>
<dbReference type="OrthoDB" id="4664297at2759"/>
<evidence type="ECO:0000256" key="4">
    <source>
        <dbReference type="ARBA" id="ARBA00049426"/>
    </source>
</evidence>
<evidence type="ECO:0000313" key="5">
    <source>
        <dbReference type="EMBL" id="EEQ32903.1"/>
    </source>
</evidence>
<comment type="catalytic activity">
    <reaction evidence="1">
        <text>Hydrolysis of terminal, non-reducing alpha-D-galactose residues in alpha-D-galactosides, including galactose oligosaccharides, galactomannans and galactolipids.</text>
        <dbReference type="EC" id="3.2.1.22"/>
    </reaction>
</comment>
<dbReference type="Pfam" id="PF05691">
    <property type="entry name" value="Raffinose_syn"/>
    <property type="match status" value="2"/>
</dbReference>
<dbReference type="PANTHER" id="PTHR31268:SF32">
    <property type="entry name" value="GALACTINOL--SUCROSE GALACTOSYLTRANSFERASE 2-RELATED"/>
    <property type="match status" value="1"/>
</dbReference>
<keyword evidence="3" id="KW-0119">Carbohydrate metabolism</keyword>
<organism evidence="5 6">
    <name type="scientific">Arthroderma otae (strain ATCC MYA-4605 / CBS 113480)</name>
    <name type="common">Microsporum canis</name>
    <dbReference type="NCBI Taxonomy" id="554155"/>
    <lineage>
        <taxon>Eukaryota</taxon>
        <taxon>Fungi</taxon>
        <taxon>Dikarya</taxon>
        <taxon>Ascomycota</taxon>
        <taxon>Pezizomycotina</taxon>
        <taxon>Eurotiomycetes</taxon>
        <taxon>Eurotiomycetidae</taxon>
        <taxon>Onygenales</taxon>
        <taxon>Arthrodermataceae</taxon>
        <taxon>Microsporum</taxon>
    </lineage>
</organism>
<evidence type="ECO:0000313" key="6">
    <source>
        <dbReference type="Proteomes" id="UP000002035"/>
    </source>
</evidence>
<dbReference type="VEuPathDB" id="FungiDB:MCYG_05722"/>
<dbReference type="RefSeq" id="XP_002845853.1">
    <property type="nucleotide sequence ID" value="XM_002845807.1"/>
</dbReference>
<dbReference type="STRING" id="554155.C5FSQ0"/>